<keyword evidence="3" id="KW-0808">Transferase</keyword>
<feature type="domain" description="Glycosyl transferase family 1" evidence="1">
    <location>
        <begin position="206"/>
        <end position="344"/>
    </location>
</feature>
<dbReference type="Pfam" id="PF00534">
    <property type="entry name" value="Glycos_transf_1"/>
    <property type="match status" value="1"/>
</dbReference>
<dbReference type="Pfam" id="PF13439">
    <property type="entry name" value="Glyco_transf_4"/>
    <property type="match status" value="1"/>
</dbReference>
<sequence length="380" mass="42440">MRVLQVHNKYQFEGGEDTVVQNEYNLLKSQGMTVEQLFFENKAINPLQLIHNNESAAMLRKKVTDFKPDVIHVHNVFYTATPSVLYEAKNLGIPVVMTLHNYRLICPNALFLREGNICTKCLGKSFSYPAIQHRCFKDSAVKSAALTGSLYTHHVKNSWDKNVAKFIVLTPFAKKLFIDSTVKISSEKIVVKPNSTDSNEGDVISSEKRKGYLFVGRLSEEKGVTTLIEGFNKLPDISLEVIGEGPLAEALQKNANSNIRFLGKQPFSVVKEKLRHGKALVFSSLIYEGLPNTIIEAFAAGTPVIASNVDNINTIVSDHQNGRLFTTGASEALAQTVSDFDRNNSNELYANALQTFQMNYTHDQNFKALIQLYNEVTSKQ</sequence>
<organism evidence="3 4">
    <name type="scientific">Jejudonia soesokkakensis</name>
    <dbReference type="NCBI Taxonomy" id="1323432"/>
    <lineage>
        <taxon>Bacteria</taxon>
        <taxon>Pseudomonadati</taxon>
        <taxon>Bacteroidota</taxon>
        <taxon>Flavobacteriia</taxon>
        <taxon>Flavobacteriales</taxon>
        <taxon>Flavobacteriaceae</taxon>
        <taxon>Jejudonia</taxon>
    </lineage>
</organism>
<keyword evidence="3" id="KW-0328">Glycosyltransferase</keyword>
<dbReference type="InterPro" id="IPR028098">
    <property type="entry name" value="Glyco_trans_4-like_N"/>
</dbReference>
<evidence type="ECO:0000259" key="2">
    <source>
        <dbReference type="Pfam" id="PF13439"/>
    </source>
</evidence>
<name>A0ABW2MTK5_9FLAO</name>
<dbReference type="CDD" id="cd03801">
    <property type="entry name" value="GT4_PimA-like"/>
    <property type="match status" value="1"/>
</dbReference>
<gene>
    <name evidence="3" type="ORF">ACFQO1_00425</name>
</gene>
<dbReference type="PANTHER" id="PTHR45947:SF13">
    <property type="entry name" value="TRANSFERASE"/>
    <property type="match status" value="1"/>
</dbReference>
<feature type="domain" description="Glycosyltransferase subfamily 4-like N-terminal" evidence="2">
    <location>
        <begin position="51"/>
        <end position="197"/>
    </location>
</feature>
<dbReference type="SUPFAM" id="SSF53756">
    <property type="entry name" value="UDP-Glycosyltransferase/glycogen phosphorylase"/>
    <property type="match status" value="1"/>
</dbReference>
<comment type="caution">
    <text evidence="3">The sequence shown here is derived from an EMBL/GenBank/DDBJ whole genome shotgun (WGS) entry which is preliminary data.</text>
</comment>
<evidence type="ECO:0000313" key="3">
    <source>
        <dbReference type="EMBL" id="MFC7356136.1"/>
    </source>
</evidence>
<dbReference type="InterPro" id="IPR001296">
    <property type="entry name" value="Glyco_trans_1"/>
</dbReference>
<dbReference type="InterPro" id="IPR050194">
    <property type="entry name" value="Glycosyltransferase_grp1"/>
</dbReference>
<proteinExistence type="predicted"/>
<protein>
    <submittedName>
        <fullName evidence="3">Glycosyltransferase family 4 protein</fullName>
        <ecNumber evidence="3">2.4.-.-</ecNumber>
    </submittedName>
</protein>
<dbReference type="EMBL" id="JBHTBN010000001">
    <property type="protein sequence ID" value="MFC7356136.1"/>
    <property type="molecule type" value="Genomic_DNA"/>
</dbReference>
<reference evidence="4" key="1">
    <citation type="journal article" date="2019" name="Int. J. Syst. Evol. Microbiol.">
        <title>The Global Catalogue of Microorganisms (GCM) 10K type strain sequencing project: providing services to taxonomists for standard genome sequencing and annotation.</title>
        <authorList>
            <consortium name="The Broad Institute Genomics Platform"/>
            <consortium name="The Broad Institute Genome Sequencing Center for Infectious Disease"/>
            <person name="Wu L."/>
            <person name="Ma J."/>
        </authorList>
    </citation>
    <scope>NUCLEOTIDE SEQUENCE [LARGE SCALE GENOMIC DNA]</scope>
    <source>
        <strain evidence="4">CGMCC 1.16306</strain>
    </source>
</reference>
<dbReference type="Proteomes" id="UP001596415">
    <property type="component" value="Unassembled WGS sequence"/>
</dbReference>
<keyword evidence="4" id="KW-1185">Reference proteome</keyword>
<dbReference type="RefSeq" id="WP_380215588.1">
    <property type="nucleotide sequence ID" value="NZ_JBHTBN010000001.1"/>
</dbReference>
<accession>A0ABW2MTK5</accession>
<evidence type="ECO:0000259" key="1">
    <source>
        <dbReference type="Pfam" id="PF00534"/>
    </source>
</evidence>
<dbReference type="GO" id="GO:0016757">
    <property type="term" value="F:glycosyltransferase activity"/>
    <property type="evidence" value="ECO:0007669"/>
    <property type="project" value="UniProtKB-KW"/>
</dbReference>
<dbReference type="Gene3D" id="3.40.50.2000">
    <property type="entry name" value="Glycogen Phosphorylase B"/>
    <property type="match status" value="2"/>
</dbReference>
<dbReference type="PANTHER" id="PTHR45947">
    <property type="entry name" value="SULFOQUINOVOSYL TRANSFERASE SQD2"/>
    <property type="match status" value="1"/>
</dbReference>
<evidence type="ECO:0000313" key="4">
    <source>
        <dbReference type="Proteomes" id="UP001596415"/>
    </source>
</evidence>
<dbReference type="EC" id="2.4.-.-" evidence="3"/>